<evidence type="ECO:0000313" key="2">
    <source>
        <dbReference type="EMBL" id="MFD1872392.1"/>
    </source>
</evidence>
<comment type="caution">
    <text evidence="2">The sequence shown here is derived from an EMBL/GenBank/DDBJ whole genome shotgun (WGS) entry which is preliminary data.</text>
</comment>
<feature type="signal peptide" evidence="1">
    <location>
        <begin position="1"/>
        <end position="30"/>
    </location>
</feature>
<name>A0ABW4QST4_9BACT</name>
<dbReference type="EMBL" id="JBHUFD010000003">
    <property type="protein sequence ID" value="MFD1872392.1"/>
    <property type="molecule type" value="Genomic_DNA"/>
</dbReference>
<dbReference type="RefSeq" id="WP_382312807.1">
    <property type="nucleotide sequence ID" value="NZ_JBHUFD010000003.1"/>
</dbReference>
<organism evidence="2 3">
    <name type="scientific">Hymenobacter bucti</name>
    <dbReference type="NCBI Taxonomy" id="1844114"/>
    <lineage>
        <taxon>Bacteria</taxon>
        <taxon>Pseudomonadati</taxon>
        <taxon>Bacteroidota</taxon>
        <taxon>Cytophagia</taxon>
        <taxon>Cytophagales</taxon>
        <taxon>Hymenobacteraceae</taxon>
        <taxon>Hymenobacter</taxon>
    </lineage>
</organism>
<keyword evidence="3" id="KW-1185">Reference proteome</keyword>
<evidence type="ECO:0000313" key="3">
    <source>
        <dbReference type="Proteomes" id="UP001597197"/>
    </source>
</evidence>
<keyword evidence="1" id="KW-0732">Signal</keyword>
<protein>
    <submittedName>
        <fullName evidence="2">Membrane-binding protein</fullName>
    </submittedName>
</protein>
<gene>
    <name evidence="2" type="ORF">ACFSDX_08135</name>
</gene>
<evidence type="ECO:0000256" key="1">
    <source>
        <dbReference type="SAM" id="SignalP"/>
    </source>
</evidence>
<dbReference type="Proteomes" id="UP001597197">
    <property type="component" value="Unassembled WGS sequence"/>
</dbReference>
<accession>A0ABW4QST4</accession>
<sequence>MPLFSRIFRRLAVAAGLPALLLAAAPVAQAQAPSPTTDLPASQAAGIIREITEAVGLQPRFELRATTLVPNAAAVAYDGKRFLLYNPKFLAAVNRAGHTDWAGISILAHEMGHHLNGHTLRGGGSQPQDELEADEFSGFVLRRLGASLAQAQAAMATVSDDQGSATHPGRMPRLASISQGWNRANTQIAASSKAGAAQPSAQPVALAMRTEIQPQVVNNEEEYANNHPSSATAALAQGVSNAPVRLVGQLTFRDNPDVPFYLTSALSVVRLADESSDDDDASRVRAAEVVGRLRRTGNAAFPYVLEDRQQRPLFVTPRGDVYNKAGQRVAKLHD</sequence>
<proteinExistence type="predicted"/>
<feature type="chain" id="PRO_5047462744" evidence="1">
    <location>
        <begin position="31"/>
        <end position="334"/>
    </location>
</feature>
<reference evidence="3" key="1">
    <citation type="journal article" date="2019" name="Int. J. Syst. Evol. Microbiol.">
        <title>The Global Catalogue of Microorganisms (GCM) 10K type strain sequencing project: providing services to taxonomists for standard genome sequencing and annotation.</title>
        <authorList>
            <consortium name="The Broad Institute Genomics Platform"/>
            <consortium name="The Broad Institute Genome Sequencing Center for Infectious Disease"/>
            <person name="Wu L."/>
            <person name="Ma J."/>
        </authorList>
    </citation>
    <scope>NUCLEOTIDE SEQUENCE [LARGE SCALE GENOMIC DNA]</scope>
    <source>
        <strain evidence="3">CGMCC 1.15795</strain>
    </source>
</reference>